<dbReference type="Proteomes" id="UP000222788">
    <property type="component" value="Unassembled WGS sequence"/>
</dbReference>
<keyword evidence="2" id="KW-0732">Signal</keyword>
<comment type="caution">
    <text evidence="3">The sequence shown here is derived from an EMBL/GenBank/DDBJ whole genome shotgun (WGS) entry which is preliminary data.</text>
</comment>
<reference evidence="3 4" key="2">
    <citation type="journal article" date="2013" name="IMA Fungus">
        <title>IMA Genome-F 1: Ceratocystis fimbriata: Draft nuclear genome sequence for the plant pathogen, Ceratocystis fimbriata.</title>
        <authorList>
            <person name="Wilken P.M."/>
            <person name="Steenkamp E.T."/>
            <person name="Wingfield M.J."/>
            <person name="de Beer Z.W."/>
            <person name="Wingfield B.D."/>
        </authorList>
    </citation>
    <scope>NUCLEOTIDE SEQUENCE [LARGE SCALE GENOMIC DNA]</scope>
    <source>
        <strain evidence="3 4">CBS 114723</strain>
    </source>
</reference>
<reference evidence="3 4" key="1">
    <citation type="journal article" date="2013" name="Fungal Biol.">
        <title>Analysis of microsatellite markers in the genome of the plant pathogen Ceratocystis fimbriata.</title>
        <authorList>
            <person name="Simpson M.C."/>
            <person name="Wilken P.M."/>
            <person name="Coetzee M.P."/>
            <person name="Wingfield M.J."/>
            <person name="Wingfield B.D."/>
        </authorList>
    </citation>
    <scope>NUCLEOTIDE SEQUENCE [LARGE SCALE GENOMIC DNA]</scope>
    <source>
        <strain evidence="3 4">CBS 114723</strain>
    </source>
</reference>
<proteinExistence type="predicted"/>
<evidence type="ECO:0000256" key="1">
    <source>
        <dbReference type="SAM" id="MobiDB-lite"/>
    </source>
</evidence>
<dbReference type="AlphaFoldDB" id="A0A2C5WR02"/>
<dbReference type="EMBL" id="APWK03000237">
    <property type="protein sequence ID" value="PHH49225.1"/>
    <property type="molecule type" value="Genomic_DNA"/>
</dbReference>
<evidence type="ECO:0000313" key="4">
    <source>
        <dbReference type="Proteomes" id="UP000222788"/>
    </source>
</evidence>
<evidence type="ECO:0000256" key="2">
    <source>
        <dbReference type="SAM" id="SignalP"/>
    </source>
</evidence>
<feature type="compositionally biased region" description="Acidic residues" evidence="1">
    <location>
        <begin position="84"/>
        <end position="102"/>
    </location>
</feature>
<feature type="chain" id="PRO_5012790243" evidence="2">
    <location>
        <begin position="20"/>
        <end position="117"/>
    </location>
</feature>
<protein>
    <submittedName>
        <fullName evidence="3">Uncharacterized protein</fullName>
    </submittedName>
</protein>
<feature type="region of interest" description="Disordered" evidence="1">
    <location>
        <begin position="73"/>
        <end position="117"/>
    </location>
</feature>
<evidence type="ECO:0000313" key="3">
    <source>
        <dbReference type="EMBL" id="PHH49225.1"/>
    </source>
</evidence>
<keyword evidence="4" id="KW-1185">Reference proteome</keyword>
<feature type="signal peptide" evidence="2">
    <location>
        <begin position="1"/>
        <end position="19"/>
    </location>
</feature>
<sequence>MHFWIATALLTLASKAVVAMPSPIIPQPPPTYIDCEWVARVCWCTNINGYNEMVSDDFCFYIQDQDDWEANYIPRPVPSSPEYSDSEWSEWSEEEEEEEEDFSFWPQEISDDGSEED</sequence>
<accession>A0A2C5WR02</accession>
<gene>
    <name evidence="3" type="ORF">CFIMG_006497RA</name>
</gene>
<organism evidence="3 4">
    <name type="scientific">Ceratocystis fimbriata CBS 114723</name>
    <dbReference type="NCBI Taxonomy" id="1035309"/>
    <lineage>
        <taxon>Eukaryota</taxon>
        <taxon>Fungi</taxon>
        <taxon>Dikarya</taxon>
        <taxon>Ascomycota</taxon>
        <taxon>Pezizomycotina</taxon>
        <taxon>Sordariomycetes</taxon>
        <taxon>Hypocreomycetidae</taxon>
        <taxon>Microascales</taxon>
        <taxon>Ceratocystidaceae</taxon>
        <taxon>Ceratocystis</taxon>
    </lineage>
</organism>
<name>A0A2C5WR02_9PEZI</name>